<accession>A0A109KLQ0</accession>
<dbReference type="Proteomes" id="UP000063434">
    <property type="component" value="Unassembled WGS sequence"/>
</dbReference>
<evidence type="ECO:0000313" key="1">
    <source>
        <dbReference type="EMBL" id="KWV71551.1"/>
    </source>
</evidence>
<dbReference type="AlphaFoldDB" id="A0A109KLQ0"/>
<gene>
    <name evidence="1" type="ORF">PFL603g_04850</name>
</gene>
<dbReference type="EMBL" id="LCYC01000059">
    <property type="protein sequence ID" value="KWV71551.1"/>
    <property type="molecule type" value="Genomic_DNA"/>
</dbReference>
<dbReference type="PATRIC" id="fig|294.195.peg.5184"/>
<name>A0A109KLQ0_PSEFL</name>
<protein>
    <submittedName>
        <fullName evidence="1">Uncharacterized protein</fullName>
    </submittedName>
</protein>
<sequence>MTHLQANRRCLHCKQPFESTLDDPDYLMSPASDMLCPACKQQYAADIMKEALQRSVQKLCMLQERRKKQ</sequence>
<dbReference type="RefSeq" id="WP_032892340.1">
    <property type="nucleotide sequence ID" value="NZ_LCYC01000059.1"/>
</dbReference>
<evidence type="ECO:0000313" key="2">
    <source>
        <dbReference type="Proteomes" id="UP000063434"/>
    </source>
</evidence>
<comment type="caution">
    <text evidence="1">The sequence shown here is derived from an EMBL/GenBank/DDBJ whole genome shotgun (WGS) entry which is preliminary data.</text>
</comment>
<organism evidence="1 2">
    <name type="scientific">Pseudomonas fluorescens</name>
    <dbReference type="NCBI Taxonomy" id="294"/>
    <lineage>
        <taxon>Bacteria</taxon>
        <taxon>Pseudomonadati</taxon>
        <taxon>Pseudomonadota</taxon>
        <taxon>Gammaproteobacteria</taxon>
        <taxon>Pseudomonadales</taxon>
        <taxon>Pseudomonadaceae</taxon>
        <taxon>Pseudomonas</taxon>
    </lineage>
</organism>
<reference evidence="1 2" key="1">
    <citation type="submission" date="2015-05" db="EMBL/GenBank/DDBJ databases">
        <title>A genomic and transcriptomic approach to investigate the blue pigment phenotype in Pseudomonas fluorescens.</title>
        <authorList>
            <person name="Andreani N.A."/>
            <person name="Cardazzo B."/>
        </authorList>
    </citation>
    <scope>NUCLEOTIDE SEQUENCE [LARGE SCALE GENOMIC DNA]</scope>
    <source>
        <strain evidence="1 2">Ps_40</strain>
    </source>
</reference>
<proteinExistence type="predicted"/>